<feature type="domain" description="C2H2-type" evidence="8">
    <location>
        <begin position="113"/>
        <end position="140"/>
    </location>
</feature>
<evidence type="ECO:0000256" key="3">
    <source>
        <dbReference type="ARBA" id="ARBA00022771"/>
    </source>
</evidence>
<name>A0A6P5EFE2_ANACO</name>
<gene>
    <name evidence="10" type="primary">LOC109704053</name>
</gene>
<dbReference type="Gene3D" id="3.30.160.60">
    <property type="entry name" value="Classic Zinc Finger"/>
    <property type="match status" value="1"/>
</dbReference>
<sequence length="195" mass="21242">MLYHPLPIIIIININHKYKTPPCYLCPNNNNTIMDYYNMDETFQKDGEKKVGSEHAEAVTPQLESKTEGEDSDEGTSVELDLIGSLGATDRPPSSSSSSPPPPSPDREPPRVFSCNYCRRKFYSSQALGGHQNAHKHERSLAKRGAAAAGHRRWAAPSGSAAAIGRMYPHEAYAMSARPPPIVSRFDETSAASGG</sequence>
<dbReference type="GeneID" id="109704053"/>
<dbReference type="PROSITE" id="PS00028">
    <property type="entry name" value="ZINC_FINGER_C2H2_1"/>
    <property type="match status" value="1"/>
</dbReference>
<feature type="region of interest" description="Disordered" evidence="7">
    <location>
        <begin position="128"/>
        <end position="153"/>
    </location>
</feature>
<accession>A0A6P5EFE2</accession>
<keyword evidence="4" id="KW-0862">Zinc</keyword>
<keyword evidence="9" id="KW-1185">Reference proteome</keyword>
<evidence type="ECO:0000256" key="6">
    <source>
        <dbReference type="PROSITE-ProRule" id="PRU00042"/>
    </source>
</evidence>
<dbReference type="InterPro" id="IPR044246">
    <property type="entry name" value="ZFP3-like"/>
</dbReference>
<organism evidence="9 10">
    <name type="scientific">Ananas comosus</name>
    <name type="common">Pineapple</name>
    <name type="synonym">Ananas ananas</name>
    <dbReference type="NCBI Taxonomy" id="4615"/>
    <lineage>
        <taxon>Eukaryota</taxon>
        <taxon>Viridiplantae</taxon>
        <taxon>Streptophyta</taxon>
        <taxon>Embryophyta</taxon>
        <taxon>Tracheophyta</taxon>
        <taxon>Spermatophyta</taxon>
        <taxon>Magnoliopsida</taxon>
        <taxon>Liliopsida</taxon>
        <taxon>Poales</taxon>
        <taxon>Bromeliaceae</taxon>
        <taxon>Bromelioideae</taxon>
        <taxon>Ananas</taxon>
    </lineage>
</organism>
<dbReference type="PROSITE" id="PS50157">
    <property type="entry name" value="ZINC_FINGER_C2H2_2"/>
    <property type="match status" value="1"/>
</dbReference>
<evidence type="ECO:0000313" key="9">
    <source>
        <dbReference type="Proteomes" id="UP000515123"/>
    </source>
</evidence>
<evidence type="ECO:0000256" key="4">
    <source>
        <dbReference type="ARBA" id="ARBA00022833"/>
    </source>
</evidence>
<evidence type="ECO:0000259" key="8">
    <source>
        <dbReference type="PROSITE" id="PS50157"/>
    </source>
</evidence>
<keyword evidence="5" id="KW-0539">Nucleus</keyword>
<dbReference type="GO" id="GO:0009788">
    <property type="term" value="P:negative regulation of abscisic acid-activated signaling pathway"/>
    <property type="evidence" value="ECO:0007669"/>
    <property type="project" value="InterPro"/>
</dbReference>
<keyword evidence="3 6" id="KW-0863">Zinc-finger</keyword>
<dbReference type="PANTHER" id="PTHR47287">
    <property type="entry name" value="C2H2 AND C2HC ZINC FINGERS SUPERFAMILY PROTEIN"/>
    <property type="match status" value="1"/>
</dbReference>
<feature type="region of interest" description="Disordered" evidence="7">
    <location>
        <begin position="47"/>
        <end position="111"/>
    </location>
</feature>
<evidence type="ECO:0000256" key="7">
    <source>
        <dbReference type="SAM" id="MobiDB-lite"/>
    </source>
</evidence>
<reference evidence="10" key="2">
    <citation type="submission" date="2025-08" db="UniProtKB">
        <authorList>
            <consortium name="RefSeq"/>
        </authorList>
    </citation>
    <scope>IDENTIFICATION</scope>
    <source>
        <tissue evidence="10">Leaf</tissue>
    </source>
</reference>
<dbReference type="AlphaFoldDB" id="A0A6P5EFE2"/>
<evidence type="ECO:0000256" key="5">
    <source>
        <dbReference type="ARBA" id="ARBA00023242"/>
    </source>
</evidence>
<dbReference type="Proteomes" id="UP000515123">
    <property type="component" value="Unplaced"/>
</dbReference>
<proteinExistence type="predicted"/>
<feature type="non-terminal residue" evidence="10">
    <location>
        <position position="195"/>
    </location>
</feature>
<evidence type="ECO:0000256" key="2">
    <source>
        <dbReference type="ARBA" id="ARBA00022723"/>
    </source>
</evidence>
<dbReference type="RefSeq" id="XP_020080378.1">
    <property type="nucleotide sequence ID" value="XM_020224789.1"/>
</dbReference>
<keyword evidence="2" id="KW-0479">Metal-binding</keyword>
<feature type="compositionally biased region" description="Basic and acidic residues" evidence="7">
    <location>
        <begin position="47"/>
        <end position="57"/>
    </location>
</feature>
<dbReference type="GO" id="GO:0005634">
    <property type="term" value="C:nucleus"/>
    <property type="evidence" value="ECO:0007669"/>
    <property type="project" value="UniProtKB-SubCell"/>
</dbReference>
<dbReference type="InterPro" id="IPR036236">
    <property type="entry name" value="Znf_C2H2_sf"/>
</dbReference>
<dbReference type="InterPro" id="IPR013087">
    <property type="entry name" value="Znf_C2H2_type"/>
</dbReference>
<reference evidence="9" key="1">
    <citation type="journal article" date="2015" name="Nat. Genet.">
        <title>The pineapple genome and the evolution of CAM photosynthesis.</title>
        <authorList>
            <person name="Ming R."/>
            <person name="VanBuren R."/>
            <person name="Wai C.M."/>
            <person name="Tang H."/>
            <person name="Schatz M.C."/>
            <person name="Bowers J.E."/>
            <person name="Lyons E."/>
            <person name="Wang M.L."/>
            <person name="Chen J."/>
            <person name="Biggers E."/>
            <person name="Zhang J."/>
            <person name="Huang L."/>
            <person name="Zhang L."/>
            <person name="Miao W."/>
            <person name="Zhang J."/>
            <person name="Ye Z."/>
            <person name="Miao C."/>
            <person name="Lin Z."/>
            <person name="Wang H."/>
            <person name="Zhou H."/>
            <person name="Yim W.C."/>
            <person name="Priest H.D."/>
            <person name="Zheng C."/>
            <person name="Woodhouse M."/>
            <person name="Edger P.P."/>
            <person name="Guyot R."/>
            <person name="Guo H.B."/>
            <person name="Guo H."/>
            <person name="Zheng G."/>
            <person name="Singh R."/>
            <person name="Sharma A."/>
            <person name="Min X."/>
            <person name="Zheng Y."/>
            <person name="Lee H."/>
            <person name="Gurtowski J."/>
            <person name="Sedlazeck F.J."/>
            <person name="Harkess A."/>
            <person name="McKain M.R."/>
            <person name="Liao Z."/>
            <person name="Fang J."/>
            <person name="Liu J."/>
            <person name="Zhang X."/>
            <person name="Zhang Q."/>
            <person name="Hu W."/>
            <person name="Qin Y."/>
            <person name="Wang K."/>
            <person name="Chen L.Y."/>
            <person name="Shirley N."/>
            <person name="Lin Y.R."/>
            <person name="Liu L.Y."/>
            <person name="Hernandez A.G."/>
            <person name="Wright C.L."/>
            <person name="Bulone V."/>
            <person name="Tuskan G.A."/>
            <person name="Heath K."/>
            <person name="Zee F."/>
            <person name="Moore P.H."/>
            <person name="Sunkar R."/>
            <person name="Leebens-Mack J.H."/>
            <person name="Mockler T."/>
            <person name="Bennetzen J.L."/>
            <person name="Freeling M."/>
            <person name="Sankoff D."/>
            <person name="Paterson A.H."/>
            <person name="Zhu X."/>
            <person name="Yang X."/>
            <person name="Smith J.A."/>
            <person name="Cushman J.C."/>
            <person name="Paull R.E."/>
            <person name="Yu Q."/>
        </authorList>
    </citation>
    <scope>NUCLEOTIDE SEQUENCE [LARGE SCALE GENOMIC DNA]</scope>
    <source>
        <strain evidence="9">cv. F153</strain>
    </source>
</reference>
<comment type="subcellular location">
    <subcellularLocation>
        <location evidence="1">Nucleus</location>
    </subcellularLocation>
</comment>
<protein>
    <submittedName>
        <fullName evidence="10">Zinc finger protein 3-like</fullName>
    </submittedName>
</protein>
<dbReference type="GO" id="GO:0008270">
    <property type="term" value="F:zinc ion binding"/>
    <property type="evidence" value="ECO:0007669"/>
    <property type="project" value="UniProtKB-KW"/>
</dbReference>
<evidence type="ECO:0000313" key="10">
    <source>
        <dbReference type="RefSeq" id="XP_020080378.1"/>
    </source>
</evidence>
<evidence type="ECO:0000256" key="1">
    <source>
        <dbReference type="ARBA" id="ARBA00004123"/>
    </source>
</evidence>
<dbReference type="PANTHER" id="PTHR47287:SF15">
    <property type="entry name" value="ZINC FINGER PROTEIN 3-LIKE"/>
    <property type="match status" value="1"/>
</dbReference>
<dbReference type="SUPFAM" id="SSF57667">
    <property type="entry name" value="beta-beta-alpha zinc fingers"/>
    <property type="match status" value="1"/>
</dbReference>